<dbReference type="InterPro" id="IPR011333">
    <property type="entry name" value="SKP1/BTB/POZ_sf"/>
</dbReference>
<proteinExistence type="predicted"/>
<reference evidence="4 5" key="1">
    <citation type="submission" date="2024-04" db="EMBL/GenBank/DDBJ databases">
        <authorList>
            <consortium name="Genoscope - CEA"/>
            <person name="William W."/>
        </authorList>
    </citation>
    <scope>NUCLEOTIDE SEQUENCE [LARGE SCALE GENOMIC DNA]</scope>
</reference>
<name>A0AAV2HRF7_LYMST</name>
<sequence>QRKAKLFKVAFQSWQMGLYTDVTFVVGQQRFAAHRLVMASVSDYFPALFKIDERESGEVTLHNIAPQDFAVLLKFAYTGQVDVTSDNVQSVLIAADYLSIEFVKQECGSFMGAHLEFENVCDALVFAMNYSMNNLEDLAIDFLKENLEDVSKTNGFSQLDPEFLIKLLEDDNLVLYHNKIVLKSVEREKLVLNAVLRYLSVRKIQEPATVEILFKTVRLPEIPKDAMKKSIKNFKQFKKNETIKRLLKLREVAVKYLDKRRRSYSLTTDISSEALEVPDTWFRSRKLASFSVSNGRVRYAAEGQLMRSPIAPGYLFNDPNLEIHKIDLWIRLWDGRPVIGGLKLVYRKPKSQGRYLEYFKGDCNHAIQHHVVEMEPNELIVEVVIGSGYLIDRLSFKTNLGRKYGPFGGPGGREHIETTPRGTFSYLFDINCDSLTTQGSDAIFNLMLRWITFG</sequence>
<dbReference type="Pfam" id="PF07707">
    <property type="entry name" value="BACK"/>
    <property type="match status" value="1"/>
</dbReference>
<dbReference type="Pfam" id="PF01419">
    <property type="entry name" value="Jacalin"/>
    <property type="match status" value="1"/>
</dbReference>
<dbReference type="CDD" id="cd14733">
    <property type="entry name" value="BACK"/>
    <property type="match status" value="1"/>
</dbReference>
<gene>
    <name evidence="4" type="ORF">GSLYS_00010619001</name>
</gene>
<dbReference type="SMART" id="SM00225">
    <property type="entry name" value="BTB"/>
    <property type="match status" value="1"/>
</dbReference>
<evidence type="ECO:0000313" key="4">
    <source>
        <dbReference type="EMBL" id="CAL1536706.1"/>
    </source>
</evidence>
<evidence type="ECO:0000313" key="5">
    <source>
        <dbReference type="Proteomes" id="UP001497497"/>
    </source>
</evidence>
<dbReference type="EMBL" id="CAXITT010000237">
    <property type="protein sequence ID" value="CAL1536706.1"/>
    <property type="molecule type" value="Genomic_DNA"/>
</dbReference>
<dbReference type="PROSITE" id="PS50097">
    <property type="entry name" value="BTB"/>
    <property type="match status" value="1"/>
</dbReference>
<feature type="domain" description="BTB" evidence="3">
    <location>
        <begin position="20"/>
        <end position="85"/>
    </location>
</feature>
<dbReference type="AlphaFoldDB" id="A0AAV2HRF7"/>
<dbReference type="SMART" id="SM00875">
    <property type="entry name" value="BACK"/>
    <property type="match status" value="1"/>
</dbReference>
<dbReference type="SUPFAM" id="SSF54695">
    <property type="entry name" value="POZ domain"/>
    <property type="match status" value="1"/>
</dbReference>
<accession>A0AAV2HRF7</accession>
<dbReference type="InterPro" id="IPR001229">
    <property type="entry name" value="Jacalin-like_lectin_dom"/>
</dbReference>
<evidence type="ECO:0000256" key="2">
    <source>
        <dbReference type="ARBA" id="ARBA00022737"/>
    </source>
</evidence>
<dbReference type="InterPro" id="IPR011705">
    <property type="entry name" value="BACK"/>
</dbReference>
<evidence type="ECO:0000256" key="1">
    <source>
        <dbReference type="ARBA" id="ARBA00022441"/>
    </source>
</evidence>
<dbReference type="PANTHER" id="PTHR24412:SF497">
    <property type="entry name" value="KELCH-LIKE PROTEIN 18"/>
    <property type="match status" value="1"/>
</dbReference>
<dbReference type="Gene3D" id="2.100.10.30">
    <property type="entry name" value="Jacalin-like lectin domain"/>
    <property type="match status" value="1"/>
</dbReference>
<keyword evidence="5" id="KW-1185">Reference proteome</keyword>
<dbReference type="SUPFAM" id="SSF51101">
    <property type="entry name" value="Mannose-binding lectins"/>
    <property type="match status" value="1"/>
</dbReference>
<dbReference type="InterPro" id="IPR000210">
    <property type="entry name" value="BTB/POZ_dom"/>
</dbReference>
<comment type="caution">
    <text evidence="4">The sequence shown here is derived from an EMBL/GenBank/DDBJ whole genome shotgun (WGS) entry which is preliminary data.</text>
</comment>
<organism evidence="4 5">
    <name type="scientific">Lymnaea stagnalis</name>
    <name type="common">Great pond snail</name>
    <name type="synonym">Helix stagnalis</name>
    <dbReference type="NCBI Taxonomy" id="6523"/>
    <lineage>
        <taxon>Eukaryota</taxon>
        <taxon>Metazoa</taxon>
        <taxon>Spiralia</taxon>
        <taxon>Lophotrochozoa</taxon>
        <taxon>Mollusca</taxon>
        <taxon>Gastropoda</taxon>
        <taxon>Heterobranchia</taxon>
        <taxon>Euthyneura</taxon>
        <taxon>Panpulmonata</taxon>
        <taxon>Hygrophila</taxon>
        <taxon>Lymnaeoidea</taxon>
        <taxon>Lymnaeidae</taxon>
        <taxon>Lymnaea</taxon>
    </lineage>
</organism>
<dbReference type="Gene3D" id="1.25.40.420">
    <property type="match status" value="1"/>
</dbReference>
<dbReference type="Pfam" id="PF00651">
    <property type="entry name" value="BTB"/>
    <property type="match status" value="1"/>
</dbReference>
<keyword evidence="2" id="KW-0677">Repeat</keyword>
<dbReference type="Gene3D" id="3.30.710.10">
    <property type="entry name" value="Potassium Channel Kv1.1, Chain A"/>
    <property type="match status" value="1"/>
</dbReference>
<feature type="non-terminal residue" evidence="4">
    <location>
        <position position="1"/>
    </location>
</feature>
<keyword evidence="1" id="KW-0880">Kelch repeat</keyword>
<dbReference type="PANTHER" id="PTHR24412">
    <property type="entry name" value="KELCH PROTEIN"/>
    <property type="match status" value="1"/>
</dbReference>
<dbReference type="InterPro" id="IPR036404">
    <property type="entry name" value="Jacalin-like_lectin_dom_sf"/>
</dbReference>
<dbReference type="Proteomes" id="UP001497497">
    <property type="component" value="Unassembled WGS sequence"/>
</dbReference>
<evidence type="ECO:0000259" key="3">
    <source>
        <dbReference type="PROSITE" id="PS50097"/>
    </source>
</evidence>
<protein>
    <recommendedName>
        <fullName evidence="3">BTB domain-containing protein</fullName>
    </recommendedName>
</protein>